<dbReference type="Gene3D" id="3.40.50.720">
    <property type="entry name" value="NAD(P)-binding Rossmann-like Domain"/>
    <property type="match status" value="1"/>
</dbReference>
<dbReference type="InterPro" id="IPR036291">
    <property type="entry name" value="NAD(P)-bd_dom_sf"/>
</dbReference>
<dbReference type="InterPro" id="IPR016040">
    <property type="entry name" value="NAD(P)-bd_dom"/>
</dbReference>
<reference evidence="3 4" key="1">
    <citation type="submission" date="2019-02" db="EMBL/GenBank/DDBJ databases">
        <title>Complete Genome Sequence and Methylome Analysis of Sphaerotilus natans subsp. sulfidivorans D-507.</title>
        <authorList>
            <person name="Fomenkov A."/>
            <person name="Gridneva E."/>
            <person name="Smolyakov D."/>
            <person name="Dubinina G."/>
            <person name="Vincze T."/>
            <person name="Grabovich M."/>
            <person name="Roberts R.J."/>
        </authorList>
    </citation>
    <scope>NUCLEOTIDE SEQUENCE [LARGE SCALE GENOMIC DNA]</scope>
    <source>
        <strain evidence="3 4">D-507</strain>
        <plasmid evidence="3">pSna507_unt10</plasmid>
        <plasmid evidence="4">psna507_unt10</plasmid>
    </source>
</reference>
<dbReference type="Gene3D" id="3.90.25.10">
    <property type="entry name" value="UDP-galactose 4-epimerase, domain 1"/>
    <property type="match status" value="1"/>
</dbReference>
<dbReference type="OrthoDB" id="5510591at2"/>
<name>A0A5C1Q7V2_9BURK</name>
<evidence type="ECO:0000313" key="4">
    <source>
        <dbReference type="Proteomes" id="UP000323522"/>
    </source>
</evidence>
<keyword evidence="2" id="KW-0560">Oxidoreductase</keyword>
<proteinExistence type="predicted"/>
<reference evidence="2 5" key="2">
    <citation type="submission" date="2024-06" db="EMBL/GenBank/DDBJ databases">
        <title>Genomic Encyclopedia of Type Strains, Phase IV (KMG-IV): sequencing the most valuable type-strain genomes for metagenomic binning, comparative biology and taxonomic classification.</title>
        <authorList>
            <person name="Goeker M."/>
        </authorList>
    </citation>
    <scope>NUCLEOTIDE SEQUENCE [LARGE SCALE GENOMIC DNA]</scope>
    <source>
        <strain evidence="2 5">D-501</strain>
    </source>
</reference>
<gene>
    <name evidence="2" type="ORF">ABIC99_002140</name>
    <name evidence="3" type="ORF">EWH46_19790</name>
</gene>
<dbReference type="CDD" id="cd05269">
    <property type="entry name" value="TMR_SDR_a"/>
    <property type="match status" value="1"/>
</dbReference>
<dbReference type="Pfam" id="PF13460">
    <property type="entry name" value="NAD_binding_10"/>
    <property type="match status" value="1"/>
</dbReference>
<dbReference type="RefSeq" id="WP_149505708.1">
    <property type="nucleotide sequence ID" value="NZ_CP035710.1"/>
</dbReference>
<dbReference type="InterPro" id="IPR052718">
    <property type="entry name" value="NmrA-type_oxidoreductase"/>
</dbReference>
<dbReference type="Proteomes" id="UP000323522">
    <property type="component" value="Plasmid pSna507_unt10"/>
</dbReference>
<evidence type="ECO:0000259" key="1">
    <source>
        <dbReference type="Pfam" id="PF13460"/>
    </source>
</evidence>
<accession>A0A5C1Q7V2</accession>
<dbReference type="KEGG" id="snn:EWH46_19790"/>
<geneLocation type="plasmid" evidence="4">
    <name>psna507_unt10</name>
</geneLocation>
<evidence type="ECO:0000313" key="2">
    <source>
        <dbReference type="EMBL" id="MET3604324.1"/>
    </source>
</evidence>
<keyword evidence="3" id="KW-0614">Plasmid</keyword>
<protein>
    <submittedName>
        <fullName evidence="2">NAD(P)H dehydrogenase (Quinone)</fullName>
        <ecNumber evidence="2">1.6.5.2</ecNumber>
    </submittedName>
    <submittedName>
        <fullName evidence="3">SDR family oxidoreductase</fullName>
    </submittedName>
</protein>
<keyword evidence="5" id="KW-1185">Reference proteome</keyword>
<dbReference type="EMBL" id="CP035710">
    <property type="protein sequence ID" value="QEN03089.1"/>
    <property type="molecule type" value="Genomic_DNA"/>
</dbReference>
<feature type="domain" description="NAD(P)-binding" evidence="1">
    <location>
        <begin position="6"/>
        <end position="184"/>
    </location>
</feature>
<evidence type="ECO:0000313" key="5">
    <source>
        <dbReference type="Proteomes" id="UP001549111"/>
    </source>
</evidence>
<dbReference type="AlphaFoldDB" id="A0A5C1Q7V2"/>
<dbReference type="SUPFAM" id="SSF51735">
    <property type="entry name" value="NAD(P)-binding Rossmann-fold domains"/>
    <property type="match status" value="1"/>
</dbReference>
<organism evidence="3 4">
    <name type="scientific">Sphaerotilus sulfidivorans</name>
    <dbReference type="NCBI Taxonomy" id="639200"/>
    <lineage>
        <taxon>Bacteria</taxon>
        <taxon>Pseudomonadati</taxon>
        <taxon>Pseudomonadota</taxon>
        <taxon>Betaproteobacteria</taxon>
        <taxon>Burkholderiales</taxon>
        <taxon>Sphaerotilaceae</taxon>
        <taxon>Sphaerotilus</taxon>
    </lineage>
</organism>
<dbReference type="GO" id="GO:0003955">
    <property type="term" value="F:NAD(P)H dehydrogenase (quinone) activity"/>
    <property type="evidence" value="ECO:0007669"/>
    <property type="project" value="UniProtKB-EC"/>
</dbReference>
<geneLocation type="plasmid" evidence="3">
    <name>pSna507_unt10</name>
</geneLocation>
<dbReference type="EMBL" id="JBEPLS010000007">
    <property type="protein sequence ID" value="MET3604324.1"/>
    <property type="molecule type" value="Genomic_DNA"/>
</dbReference>
<dbReference type="Proteomes" id="UP001549111">
    <property type="component" value="Unassembled WGS sequence"/>
</dbReference>
<sequence length="287" mass="29130">MIVITGATGQLGRLVIQSLLERGASPASLVAAVRQPARAADLAALGVQVRQADYEQPETLETAFAGAEKVLLISSSELGRRAAQHRAVIDAARAAGVALLAYTSVLRADTSELGLAGEHRETEAMLAASGLPHVVLRNGWYTENYLASVPAALQHGVLLGSAGAGRIASAARADYAAAAAAVLLAPAAEQAGRVHELAGAPAWTLAEFAAELSRLSGRGIPYQDLPPAEYQGILAGAGLPGPLAELLADSDACASRGALDGSDAALRALIGRPATLWTAQLAAALSA</sequence>
<dbReference type="PANTHER" id="PTHR47129:SF1">
    <property type="entry name" value="NMRA-LIKE DOMAIN-CONTAINING PROTEIN"/>
    <property type="match status" value="1"/>
</dbReference>
<dbReference type="EC" id="1.6.5.2" evidence="2"/>
<dbReference type="PANTHER" id="PTHR47129">
    <property type="entry name" value="QUINONE OXIDOREDUCTASE 2"/>
    <property type="match status" value="1"/>
</dbReference>
<evidence type="ECO:0000313" key="3">
    <source>
        <dbReference type="EMBL" id="QEN03089.1"/>
    </source>
</evidence>